<reference evidence="2" key="1">
    <citation type="submission" date="2022-07" db="EMBL/GenBank/DDBJ databases">
        <title>Arcobacter roscoffensis sp. nov., a marine bacterium isolated from coastal seawater collected from Roscoff, France.</title>
        <authorList>
            <person name="Pascual J."/>
            <person name="Lepeaux C."/>
            <person name="Methner A."/>
            <person name="Overmann J."/>
        </authorList>
    </citation>
    <scope>NUCLEOTIDE SEQUENCE</scope>
    <source>
        <strain evidence="2">ARW1-2F2</strain>
    </source>
</reference>
<accession>A0ABY5E003</accession>
<feature type="transmembrane region" description="Helical" evidence="1">
    <location>
        <begin position="12"/>
        <end position="29"/>
    </location>
</feature>
<organism evidence="2 3">
    <name type="scientific">Arcobacter roscoffensis</name>
    <dbReference type="NCBI Taxonomy" id="2961520"/>
    <lineage>
        <taxon>Bacteria</taxon>
        <taxon>Pseudomonadati</taxon>
        <taxon>Campylobacterota</taxon>
        <taxon>Epsilonproteobacteria</taxon>
        <taxon>Campylobacterales</taxon>
        <taxon>Arcobacteraceae</taxon>
        <taxon>Arcobacter</taxon>
    </lineage>
</organism>
<proteinExistence type="predicted"/>
<dbReference type="EMBL" id="CP100595">
    <property type="protein sequence ID" value="UTJ05537.1"/>
    <property type="molecule type" value="Genomic_DNA"/>
</dbReference>
<keyword evidence="1" id="KW-0472">Membrane</keyword>
<protein>
    <recommendedName>
        <fullName evidence="4">Restriction endonuclease type IV Mrr domain-containing protein</fullName>
    </recommendedName>
</protein>
<name>A0ABY5E003_9BACT</name>
<keyword evidence="1" id="KW-1133">Transmembrane helix</keyword>
<evidence type="ECO:0000256" key="1">
    <source>
        <dbReference type="SAM" id="Phobius"/>
    </source>
</evidence>
<gene>
    <name evidence="2" type="ORF">NJU99_09695</name>
</gene>
<sequence>MLDMVIASFLKIWHIIPIIIGIILFRKLLNSKDKKRRIKISEEHEKQGLSLQSRVGKKYEDLGYEISYDKEQGLDVYCFKANKILLIKCNNANESKSILAEDIKDFINDAKNYIKTNDLDDKEVEFRYAIVYPAVLHKSAMKILSNDSYNCKYIVV</sequence>
<dbReference type="Proteomes" id="UP001060012">
    <property type="component" value="Chromosome"/>
</dbReference>
<evidence type="ECO:0000313" key="2">
    <source>
        <dbReference type="EMBL" id="UTJ05537.1"/>
    </source>
</evidence>
<evidence type="ECO:0000313" key="3">
    <source>
        <dbReference type="Proteomes" id="UP001060012"/>
    </source>
</evidence>
<keyword evidence="1" id="KW-0812">Transmembrane</keyword>
<dbReference type="RefSeq" id="WP_254575718.1">
    <property type="nucleotide sequence ID" value="NZ_CP100595.1"/>
</dbReference>
<keyword evidence="3" id="KW-1185">Reference proteome</keyword>
<evidence type="ECO:0008006" key="4">
    <source>
        <dbReference type="Google" id="ProtNLM"/>
    </source>
</evidence>